<organism evidence="2 3">
    <name type="scientific">Candidatus Roizmanbacteria bacterium CG_4_10_14_0_2_um_filter_39_13</name>
    <dbReference type="NCBI Taxonomy" id="1974825"/>
    <lineage>
        <taxon>Bacteria</taxon>
        <taxon>Candidatus Roizmaniibacteriota</taxon>
    </lineage>
</organism>
<comment type="caution">
    <text evidence="2">The sequence shown here is derived from an EMBL/GenBank/DDBJ whole genome shotgun (WGS) entry which is preliminary data.</text>
</comment>
<dbReference type="Pfam" id="PF01966">
    <property type="entry name" value="HD"/>
    <property type="match status" value="1"/>
</dbReference>
<dbReference type="InterPro" id="IPR006674">
    <property type="entry name" value="HD_domain"/>
</dbReference>
<dbReference type="InterPro" id="IPR003607">
    <property type="entry name" value="HD/PDEase_dom"/>
</dbReference>
<dbReference type="AlphaFoldDB" id="A0A2M7TVG3"/>
<evidence type="ECO:0000313" key="3">
    <source>
        <dbReference type="Proteomes" id="UP000228503"/>
    </source>
</evidence>
<feature type="domain" description="HD" evidence="1">
    <location>
        <begin position="35"/>
        <end position="127"/>
    </location>
</feature>
<dbReference type="CDD" id="cd00077">
    <property type="entry name" value="HDc"/>
    <property type="match status" value="1"/>
</dbReference>
<dbReference type="EMBL" id="PFOB01000075">
    <property type="protein sequence ID" value="PIZ61799.1"/>
    <property type="molecule type" value="Genomic_DNA"/>
</dbReference>
<sequence length="247" mass="28781">MELINAIYFILYTKYSLMTIQNIYSHYKIMPNLQEHQLRVAGVSFIIGKSMSNQNVDTENIVVACLLHDMGNIIKFKLDLFPEFVNPEGLDYWKKIQQEYIRTYGADEHVATMSIVKGIIPHMRDNPYEKQRIIKLIEAIGFSNAKENYETTDFGKKVAAYADMRVKPYGVTSLKDRLEDGRKRFSKIQKYEHEVFENLSQYLNKIEDQIFAQSTISPADITEDAVQKIIPKCQQTLHIRSIDQKDR</sequence>
<dbReference type="Proteomes" id="UP000228503">
    <property type="component" value="Unassembled WGS sequence"/>
</dbReference>
<reference evidence="3" key="1">
    <citation type="submission" date="2017-09" db="EMBL/GenBank/DDBJ databases">
        <title>Depth-based differentiation of microbial function through sediment-hosted aquifers and enrichment of novel symbionts in the deep terrestrial subsurface.</title>
        <authorList>
            <person name="Probst A.J."/>
            <person name="Ladd B."/>
            <person name="Jarett J.K."/>
            <person name="Geller-Mcgrath D.E."/>
            <person name="Sieber C.M.K."/>
            <person name="Emerson J.B."/>
            <person name="Anantharaman K."/>
            <person name="Thomas B.C."/>
            <person name="Malmstrom R."/>
            <person name="Stieglmeier M."/>
            <person name="Klingl A."/>
            <person name="Woyke T."/>
            <person name="Ryan C.M."/>
            <person name="Banfield J.F."/>
        </authorList>
    </citation>
    <scope>NUCLEOTIDE SEQUENCE [LARGE SCALE GENOMIC DNA]</scope>
</reference>
<evidence type="ECO:0000259" key="1">
    <source>
        <dbReference type="Pfam" id="PF01966"/>
    </source>
</evidence>
<evidence type="ECO:0000313" key="2">
    <source>
        <dbReference type="EMBL" id="PIZ61799.1"/>
    </source>
</evidence>
<proteinExistence type="predicted"/>
<dbReference type="SUPFAM" id="SSF109604">
    <property type="entry name" value="HD-domain/PDEase-like"/>
    <property type="match status" value="1"/>
</dbReference>
<dbReference type="Gene3D" id="1.10.3210.10">
    <property type="entry name" value="Hypothetical protein af1432"/>
    <property type="match status" value="1"/>
</dbReference>
<accession>A0A2M7TVG3</accession>
<protein>
    <recommendedName>
        <fullName evidence="1">HD domain-containing protein</fullName>
    </recommendedName>
</protein>
<name>A0A2M7TVG3_9BACT</name>
<gene>
    <name evidence="2" type="ORF">COY16_05950</name>
</gene>